<dbReference type="GO" id="GO:0008270">
    <property type="term" value="F:zinc ion binding"/>
    <property type="evidence" value="ECO:0007669"/>
    <property type="project" value="UniProtKB-KW"/>
</dbReference>
<keyword evidence="1" id="KW-0479">Metal-binding</keyword>
<feature type="compositionally biased region" description="Polar residues" evidence="5">
    <location>
        <begin position="172"/>
        <end position="186"/>
    </location>
</feature>
<reference evidence="7 8" key="1">
    <citation type="submission" date="2024-01" db="EMBL/GenBank/DDBJ databases">
        <title>The complete chloroplast genome sequence of Lithospermum erythrorhizon: insights into the phylogenetic relationship among Boraginaceae species and the maternal lineages of purple gromwells.</title>
        <authorList>
            <person name="Okada T."/>
            <person name="Watanabe K."/>
        </authorList>
    </citation>
    <scope>NUCLEOTIDE SEQUENCE [LARGE SCALE GENOMIC DNA]</scope>
</reference>
<evidence type="ECO:0000313" key="7">
    <source>
        <dbReference type="EMBL" id="GAA0141658.1"/>
    </source>
</evidence>
<evidence type="ECO:0000256" key="2">
    <source>
        <dbReference type="ARBA" id="ARBA00022771"/>
    </source>
</evidence>
<evidence type="ECO:0000256" key="1">
    <source>
        <dbReference type="ARBA" id="ARBA00022723"/>
    </source>
</evidence>
<sequence length="228" mass="26370">MSEDGEDSDSEMEYVNDESYGNDEDGEEDEDENDGDDTPSTDESSDDEPLLNHARQVYSEKSFCIFKHEYKKSLALSVDDTRDNDDVFEYEVKLGHFNTHRRVLAFFYEQVVTCSCNYFSVTGILCCHALYILQCMRIDQIPEHYLLKWRMKSEILATKLSVIKAKNHKQGRCSSDDNFPNKSINRSLHEKKFEEHYTSATEDDEGKDEDYSDDAQVGAPLLRHAKEI</sequence>
<feature type="region of interest" description="Disordered" evidence="5">
    <location>
        <begin position="170"/>
        <end position="228"/>
    </location>
</feature>
<dbReference type="PANTHER" id="PTHR47718:SF17">
    <property type="entry name" value="PROTEIN FAR1-RELATED SEQUENCE 5-LIKE"/>
    <property type="match status" value="1"/>
</dbReference>
<comment type="caution">
    <text evidence="7">The sequence shown here is derived from an EMBL/GenBank/DDBJ whole genome shotgun (WGS) entry which is preliminary data.</text>
</comment>
<protein>
    <recommendedName>
        <fullName evidence="6">SWIM-type domain-containing protein</fullName>
    </recommendedName>
</protein>
<evidence type="ECO:0000259" key="6">
    <source>
        <dbReference type="PROSITE" id="PS50966"/>
    </source>
</evidence>
<evidence type="ECO:0000256" key="4">
    <source>
        <dbReference type="PROSITE-ProRule" id="PRU00325"/>
    </source>
</evidence>
<dbReference type="SMART" id="SM00575">
    <property type="entry name" value="ZnF_PMZ"/>
    <property type="match status" value="1"/>
</dbReference>
<dbReference type="Proteomes" id="UP001454036">
    <property type="component" value="Unassembled WGS sequence"/>
</dbReference>
<dbReference type="InterPro" id="IPR007527">
    <property type="entry name" value="Znf_SWIM"/>
</dbReference>
<dbReference type="EMBL" id="BAABME010000310">
    <property type="protein sequence ID" value="GAA0141658.1"/>
    <property type="molecule type" value="Genomic_DNA"/>
</dbReference>
<feature type="compositionally biased region" description="Acidic residues" evidence="5">
    <location>
        <begin position="1"/>
        <end position="49"/>
    </location>
</feature>
<feature type="compositionally biased region" description="Basic and acidic residues" evidence="5">
    <location>
        <begin position="187"/>
        <end position="197"/>
    </location>
</feature>
<proteinExistence type="predicted"/>
<dbReference type="AlphaFoldDB" id="A0AAV3NRS8"/>
<evidence type="ECO:0000313" key="8">
    <source>
        <dbReference type="Proteomes" id="UP001454036"/>
    </source>
</evidence>
<feature type="compositionally biased region" description="Acidic residues" evidence="5">
    <location>
        <begin position="201"/>
        <end position="213"/>
    </location>
</feature>
<keyword evidence="2 4" id="KW-0863">Zinc-finger</keyword>
<feature type="domain" description="SWIM-type" evidence="6">
    <location>
        <begin position="90"/>
        <end position="137"/>
    </location>
</feature>
<name>A0AAV3NRS8_LITER</name>
<dbReference type="PROSITE" id="PS50966">
    <property type="entry name" value="ZF_SWIM"/>
    <property type="match status" value="1"/>
</dbReference>
<accession>A0AAV3NRS8</accession>
<evidence type="ECO:0000256" key="3">
    <source>
        <dbReference type="ARBA" id="ARBA00022833"/>
    </source>
</evidence>
<dbReference type="PANTHER" id="PTHR47718">
    <property type="entry name" value="OS01G0519700 PROTEIN"/>
    <property type="match status" value="1"/>
</dbReference>
<organism evidence="7 8">
    <name type="scientific">Lithospermum erythrorhizon</name>
    <name type="common">Purple gromwell</name>
    <name type="synonym">Lithospermum officinale var. erythrorhizon</name>
    <dbReference type="NCBI Taxonomy" id="34254"/>
    <lineage>
        <taxon>Eukaryota</taxon>
        <taxon>Viridiplantae</taxon>
        <taxon>Streptophyta</taxon>
        <taxon>Embryophyta</taxon>
        <taxon>Tracheophyta</taxon>
        <taxon>Spermatophyta</taxon>
        <taxon>Magnoliopsida</taxon>
        <taxon>eudicotyledons</taxon>
        <taxon>Gunneridae</taxon>
        <taxon>Pentapetalae</taxon>
        <taxon>asterids</taxon>
        <taxon>lamiids</taxon>
        <taxon>Boraginales</taxon>
        <taxon>Boraginaceae</taxon>
        <taxon>Boraginoideae</taxon>
        <taxon>Lithospermeae</taxon>
        <taxon>Lithospermum</taxon>
    </lineage>
</organism>
<keyword evidence="8" id="KW-1185">Reference proteome</keyword>
<feature type="region of interest" description="Disordered" evidence="5">
    <location>
        <begin position="1"/>
        <end position="50"/>
    </location>
</feature>
<keyword evidence="3" id="KW-0862">Zinc</keyword>
<evidence type="ECO:0000256" key="5">
    <source>
        <dbReference type="SAM" id="MobiDB-lite"/>
    </source>
</evidence>
<dbReference type="InterPro" id="IPR006564">
    <property type="entry name" value="Znf_PMZ"/>
</dbReference>
<gene>
    <name evidence="7" type="ORF">LIER_02753</name>
</gene>